<proteinExistence type="predicted"/>
<dbReference type="InterPro" id="IPR000551">
    <property type="entry name" value="MerR-type_HTH_dom"/>
</dbReference>
<evidence type="ECO:0000256" key="3">
    <source>
        <dbReference type="ARBA" id="ARBA00023125"/>
    </source>
</evidence>
<keyword evidence="5" id="KW-0175">Coiled coil</keyword>
<reference evidence="7 8" key="1">
    <citation type="submission" date="2017-08" db="EMBL/GenBank/DDBJ databases">
        <title>Salimicrobium alkalisoli sp. nov., isolated from saline alkaline soil.</title>
        <authorList>
            <person name="Zhang G."/>
            <person name="Xiong Q."/>
        </authorList>
    </citation>
    <scope>NUCLEOTIDE SEQUENCE [LARGE SCALE GENOMIC DNA]</scope>
    <source>
        <strain evidence="7 8">WN024</strain>
    </source>
</reference>
<dbReference type="PANTHER" id="PTHR30204:SF69">
    <property type="entry name" value="MERR-FAMILY TRANSCRIPTIONAL REGULATOR"/>
    <property type="match status" value="1"/>
</dbReference>
<dbReference type="Gene3D" id="1.10.1660.10">
    <property type="match status" value="1"/>
</dbReference>
<feature type="domain" description="HTH merR-type" evidence="6">
    <location>
        <begin position="12"/>
        <end position="78"/>
    </location>
</feature>
<dbReference type="PROSITE" id="PS50937">
    <property type="entry name" value="HTH_MERR_2"/>
    <property type="match status" value="1"/>
</dbReference>
<evidence type="ECO:0000313" key="7">
    <source>
        <dbReference type="EMBL" id="PBB06613.1"/>
    </source>
</evidence>
<keyword evidence="1" id="KW-0678">Repressor</keyword>
<dbReference type="SMART" id="SM00422">
    <property type="entry name" value="HTH_MERR"/>
    <property type="match status" value="1"/>
</dbReference>
<organism evidence="7 8">
    <name type="scientific">Salimicrobium humidisoli</name>
    <dbReference type="NCBI Taxonomy" id="2029857"/>
    <lineage>
        <taxon>Bacteria</taxon>
        <taxon>Bacillati</taxon>
        <taxon>Bacillota</taxon>
        <taxon>Bacilli</taxon>
        <taxon>Bacillales</taxon>
        <taxon>Bacillaceae</taxon>
        <taxon>Salimicrobium</taxon>
    </lineage>
</organism>
<dbReference type="PRINTS" id="PR00040">
    <property type="entry name" value="HTHMERR"/>
</dbReference>
<dbReference type="InterPro" id="IPR047057">
    <property type="entry name" value="MerR_fam"/>
</dbReference>
<evidence type="ECO:0000256" key="1">
    <source>
        <dbReference type="ARBA" id="ARBA00022491"/>
    </source>
</evidence>
<feature type="coiled-coil region" evidence="5">
    <location>
        <begin position="86"/>
        <end position="130"/>
    </location>
</feature>
<evidence type="ECO:0000313" key="8">
    <source>
        <dbReference type="Proteomes" id="UP000217561"/>
    </source>
</evidence>
<keyword evidence="8" id="KW-1185">Reference proteome</keyword>
<accession>A0ABX4HU86</accession>
<dbReference type="EMBL" id="NSGH01000003">
    <property type="protein sequence ID" value="PBB06613.1"/>
    <property type="molecule type" value="Genomic_DNA"/>
</dbReference>
<dbReference type="InterPro" id="IPR009061">
    <property type="entry name" value="DNA-bd_dom_put_sf"/>
</dbReference>
<evidence type="ECO:0000256" key="2">
    <source>
        <dbReference type="ARBA" id="ARBA00023015"/>
    </source>
</evidence>
<gene>
    <name evidence="7" type="ORF">CKW00_02895</name>
</gene>
<sequence length="133" mass="15685">MKLLRREAVVKSIQETAALFGVSTRTLRYYEEFGLLTPGRSSGNQRVYSSQDAAKLKLILRGKKYGFSLEQIREMVLLFDEDRSGRKQLERSIEYGEKRVEEIERSIREFQLLKEEMEDLLVNFKQKLEEEES</sequence>
<dbReference type="SUPFAM" id="SSF46955">
    <property type="entry name" value="Putative DNA-binding domain"/>
    <property type="match status" value="1"/>
</dbReference>
<evidence type="ECO:0000256" key="4">
    <source>
        <dbReference type="ARBA" id="ARBA00023163"/>
    </source>
</evidence>
<dbReference type="Pfam" id="PF13411">
    <property type="entry name" value="MerR_1"/>
    <property type="match status" value="1"/>
</dbReference>
<evidence type="ECO:0000259" key="6">
    <source>
        <dbReference type="PROSITE" id="PS50937"/>
    </source>
</evidence>
<keyword evidence="2" id="KW-0805">Transcription regulation</keyword>
<keyword evidence="3" id="KW-0238">DNA-binding</keyword>
<dbReference type="PANTHER" id="PTHR30204">
    <property type="entry name" value="REDOX-CYCLING DRUG-SENSING TRANSCRIPTIONAL ACTIVATOR SOXR"/>
    <property type="match status" value="1"/>
</dbReference>
<evidence type="ECO:0000256" key="5">
    <source>
        <dbReference type="SAM" id="Coils"/>
    </source>
</evidence>
<comment type="caution">
    <text evidence="7">The sequence shown here is derived from an EMBL/GenBank/DDBJ whole genome shotgun (WGS) entry which is preliminary data.</text>
</comment>
<name>A0ABX4HU86_9BACI</name>
<keyword evidence="4" id="KW-0804">Transcription</keyword>
<protein>
    <submittedName>
        <fullName evidence="7">MerR family transcriptional regulator</fullName>
    </submittedName>
</protein>
<dbReference type="Proteomes" id="UP000217561">
    <property type="component" value="Unassembled WGS sequence"/>
</dbReference>